<protein>
    <recommendedName>
        <fullName evidence="1">Putative restriction endonuclease domain-containing protein</fullName>
    </recommendedName>
</protein>
<evidence type="ECO:0000313" key="3">
    <source>
        <dbReference type="Proteomes" id="UP000002964"/>
    </source>
</evidence>
<dbReference type="AlphaFoldDB" id="H8Z044"/>
<dbReference type="Gene3D" id="3.90.1570.10">
    <property type="entry name" value="tt1808, chain A"/>
    <property type="match status" value="1"/>
</dbReference>
<dbReference type="EMBL" id="JH603169">
    <property type="protein sequence ID" value="EIC21217.1"/>
    <property type="molecule type" value="Genomic_DNA"/>
</dbReference>
<dbReference type="PANTHER" id="PTHR36558:SF1">
    <property type="entry name" value="RESTRICTION ENDONUCLEASE DOMAIN-CONTAINING PROTEIN-RELATED"/>
    <property type="match status" value="1"/>
</dbReference>
<dbReference type="SUPFAM" id="SSF52980">
    <property type="entry name" value="Restriction endonuclease-like"/>
    <property type="match status" value="1"/>
</dbReference>
<dbReference type="RefSeq" id="WP_009147803.1">
    <property type="nucleotide sequence ID" value="NZ_CP121471.1"/>
</dbReference>
<organism evidence="2 3">
    <name type="scientific">Thiorhodovibrio frisius</name>
    <dbReference type="NCBI Taxonomy" id="631362"/>
    <lineage>
        <taxon>Bacteria</taxon>
        <taxon>Pseudomonadati</taxon>
        <taxon>Pseudomonadota</taxon>
        <taxon>Gammaproteobacteria</taxon>
        <taxon>Chromatiales</taxon>
        <taxon>Chromatiaceae</taxon>
        <taxon>Thiorhodovibrio</taxon>
    </lineage>
</organism>
<accession>H8Z044</accession>
<dbReference type="InterPro" id="IPR008538">
    <property type="entry name" value="Uma2"/>
</dbReference>
<evidence type="ECO:0000259" key="1">
    <source>
        <dbReference type="Pfam" id="PF05685"/>
    </source>
</evidence>
<dbReference type="STRING" id="631362.Thi970DRAFT_01406"/>
<feature type="domain" description="Putative restriction endonuclease" evidence="1">
    <location>
        <begin position="18"/>
        <end position="175"/>
    </location>
</feature>
<proteinExistence type="predicted"/>
<evidence type="ECO:0000313" key="2">
    <source>
        <dbReference type="EMBL" id="EIC21217.1"/>
    </source>
</evidence>
<sequence length="202" mass="22868">MQPLEKQSLSFEEWLEAERASLEGKTEYFGGEVFAMAGGSEAHNLIAGNVHAELRASFKGRPCYAYTSDMKVWIASVELGAYPDAMVICGEREFRDGRRDVVTNPSLIVEVLSDSTELYDRGKKFEHYRKLPSLQGYLLLSQQQVSAELFQRDGDGRWFLRDYNQLDQSIDLPWLDVSLPLSEVYDKVEFIPVAKTDGVADV</sequence>
<keyword evidence="3" id="KW-1185">Reference proteome</keyword>
<dbReference type="Pfam" id="PF05685">
    <property type="entry name" value="Uma2"/>
    <property type="match status" value="1"/>
</dbReference>
<reference evidence="2 3" key="2">
    <citation type="submission" date="2011-11" db="EMBL/GenBank/DDBJ databases">
        <authorList>
            <consortium name="US DOE Joint Genome Institute"/>
            <person name="Lucas S."/>
            <person name="Han J."/>
            <person name="Lapidus A."/>
            <person name="Cheng J.-F."/>
            <person name="Goodwin L."/>
            <person name="Pitluck S."/>
            <person name="Peters L."/>
            <person name="Ovchinnikova G."/>
            <person name="Zhang X."/>
            <person name="Detter J.C."/>
            <person name="Han C."/>
            <person name="Tapia R."/>
            <person name="Land M."/>
            <person name="Hauser L."/>
            <person name="Kyrpides N."/>
            <person name="Ivanova N."/>
            <person name="Pagani I."/>
            <person name="Vogl K."/>
            <person name="Liu Z."/>
            <person name="Overmann J."/>
            <person name="Frigaard N.-U."/>
            <person name="Bryant D."/>
            <person name="Woyke T."/>
        </authorList>
    </citation>
    <scope>NUCLEOTIDE SEQUENCE [LARGE SCALE GENOMIC DNA]</scope>
    <source>
        <strain evidence="2 3">970</strain>
    </source>
</reference>
<gene>
    <name evidence="2" type="ORF">Thi970DRAFT_01406</name>
</gene>
<reference evidence="3" key="1">
    <citation type="submission" date="2011-06" db="EMBL/GenBank/DDBJ databases">
        <authorList>
            <consortium name="US DOE Joint Genome Institute (JGI-PGF)"/>
            <person name="Lucas S."/>
            <person name="Han J."/>
            <person name="Lapidus A."/>
            <person name="Cheng J.-F."/>
            <person name="Goodwin L."/>
            <person name="Pitluck S."/>
            <person name="Peters L."/>
            <person name="Land M.L."/>
            <person name="Hauser L."/>
            <person name="Vogl K."/>
            <person name="Liu Z."/>
            <person name="Overmann J."/>
            <person name="Frigaard N.-U."/>
            <person name="Bryant D.A."/>
            <person name="Woyke T.J."/>
        </authorList>
    </citation>
    <scope>NUCLEOTIDE SEQUENCE [LARGE SCALE GENOMIC DNA]</scope>
    <source>
        <strain evidence="3">970</strain>
    </source>
</reference>
<dbReference type="eggNOG" id="COG4636">
    <property type="taxonomic scope" value="Bacteria"/>
</dbReference>
<dbReference type="InterPro" id="IPR012296">
    <property type="entry name" value="Nuclease_put_TT1808"/>
</dbReference>
<dbReference type="Proteomes" id="UP000002964">
    <property type="component" value="Unassembled WGS sequence"/>
</dbReference>
<dbReference type="InterPro" id="IPR011335">
    <property type="entry name" value="Restrct_endonuc-II-like"/>
</dbReference>
<dbReference type="HOGENOM" id="CLU_076312_6_0_6"/>
<name>H8Z044_9GAMM</name>
<dbReference type="PANTHER" id="PTHR36558">
    <property type="entry name" value="GLR1098 PROTEIN"/>
    <property type="match status" value="1"/>
</dbReference>
<dbReference type="CDD" id="cd06260">
    <property type="entry name" value="DUF820-like"/>
    <property type="match status" value="1"/>
</dbReference>